<proteinExistence type="predicted"/>
<dbReference type="PROSITE" id="PS00356">
    <property type="entry name" value="HTH_LACI_1"/>
    <property type="match status" value="1"/>
</dbReference>
<dbReference type="Gene3D" id="1.10.260.40">
    <property type="entry name" value="lambda repressor-like DNA-binding domains"/>
    <property type="match status" value="1"/>
</dbReference>
<dbReference type="InterPro" id="IPR000843">
    <property type="entry name" value="HTH_LacI"/>
</dbReference>
<gene>
    <name evidence="5" type="ORF">GCM10009682_03750</name>
</gene>
<keyword evidence="3" id="KW-0804">Transcription</keyword>
<feature type="domain" description="HTH lacI-type" evidence="4">
    <location>
        <begin position="1"/>
        <end position="55"/>
    </location>
</feature>
<dbReference type="Pfam" id="PF13377">
    <property type="entry name" value="Peripla_BP_3"/>
    <property type="match status" value="1"/>
</dbReference>
<evidence type="ECO:0000313" key="5">
    <source>
        <dbReference type="EMBL" id="GAA1784856.1"/>
    </source>
</evidence>
<keyword evidence="6" id="KW-1185">Reference proteome</keyword>
<dbReference type="PROSITE" id="PS50932">
    <property type="entry name" value="HTH_LACI_2"/>
    <property type="match status" value="1"/>
</dbReference>
<dbReference type="SUPFAM" id="SSF47413">
    <property type="entry name" value="lambda repressor-like DNA-binding domains"/>
    <property type="match status" value="1"/>
</dbReference>
<evidence type="ECO:0000259" key="4">
    <source>
        <dbReference type="PROSITE" id="PS50932"/>
    </source>
</evidence>
<dbReference type="CDD" id="cd01392">
    <property type="entry name" value="HTH_LacI"/>
    <property type="match status" value="1"/>
</dbReference>
<dbReference type="SUPFAM" id="SSF53822">
    <property type="entry name" value="Periplasmic binding protein-like I"/>
    <property type="match status" value="1"/>
</dbReference>
<evidence type="ECO:0000256" key="3">
    <source>
        <dbReference type="ARBA" id="ARBA00023163"/>
    </source>
</evidence>
<keyword evidence="1" id="KW-0805">Transcription regulation</keyword>
<dbReference type="PANTHER" id="PTHR30146:SF109">
    <property type="entry name" value="HTH-TYPE TRANSCRIPTIONAL REGULATOR GALS"/>
    <property type="match status" value="1"/>
</dbReference>
<reference evidence="5 6" key="1">
    <citation type="journal article" date="2019" name="Int. J. Syst. Evol. Microbiol.">
        <title>The Global Catalogue of Microorganisms (GCM) 10K type strain sequencing project: providing services to taxonomists for standard genome sequencing and annotation.</title>
        <authorList>
            <consortium name="The Broad Institute Genomics Platform"/>
            <consortium name="The Broad Institute Genome Sequencing Center for Infectious Disease"/>
            <person name="Wu L."/>
            <person name="Ma J."/>
        </authorList>
    </citation>
    <scope>NUCLEOTIDE SEQUENCE [LARGE SCALE GENOMIC DNA]</scope>
    <source>
        <strain evidence="5 6">JCM 13250</strain>
    </source>
</reference>
<dbReference type="Proteomes" id="UP001500218">
    <property type="component" value="Unassembled WGS sequence"/>
</dbReference>
<accession>A0ABN2LDY6</accession>
<dbReference type="InterPro" id="IPR010982">
    <property type="entry name" value="Lambda_DNA-bd_dom_sf"/>
</dbReference>
<dbReference type="RefSeq" id="WP_344125489.1">
    <property type="nucleotide sequence ID" value="NZ_BAAALT010000004.1"/>
</dbReference>
<dbReference type="PANTHER" id="PTHR30146">
    <property type="entry name" value="LACI-RELATED TRANSCRIPTIONAL REPRESSOR"/>
    <property type="match status" value="1"/>
</dbReference>
<dbReference type="SMART" id="SM00354">
    <property type="entry name" value="HTH_LACI"/>
    <property type="match status" value="1"/>
</dbReference>
<protein>
    <submittedName>
        <fullName evidence="5">LacI family DNA-binding transcriptional regulator</fullName>
    </submittedName>
</protein>
<sequence>MNIGEIARLAGVSRSTVSYALTGRRAVSDKTRKRIERVIAESGYRPNASARALKEGRTRTLGLVIPPASRALTDMQLGFVASVVEAAARVDLDVLLSPSGGDHDRSFERLVTGQRVDGVIVMEIRLEDARVARLQQTRIPFVTIGRTAQPDSLSWVDVDYAHLIGRCVHHLADLGHRHIALINRSQELVASGYGPGHRALAGFTEAITERGISGMSLCCADDAPAGHAATRRLLAEHPDVTAIATINEAALRGVQRALDNAGLRIPRDFSVTGVVAQHWAEDFHPPLTAADVPAHDMGSRAVELLLERIAEPESAARHVLLSPPIALRSSTGPARSG</sequence>
<dbReference type="InterPro" id="IPR046335">
    <property type="entry name" value="LacI/GalR-like_sensor"/>
</dbReference>
<comment type="caution">
    <text evidence="5">The sequence shown here is derived from an EMBL/GenBank/DDBJ whole genome shotgun (WGS) entry which is preliminary data.</text>
</comment>
<dbReference type="GO" id="GO:0003677">
    <property type="term" value="F:DNA binding"/>
    <property type="evidence" value="ECO:0007669"/>
    <property type="project" value="UniProtKB-KW"/>
</dbReference>
<organism evidence="5 6">
    <name type="scientific">Luedemannella flava</name>
    <dbReference type="NCBI Taxonomy" id="349316"/>
    <lineage>
        <taxon>Bacteria</taxon>
        <taxon>Bacillati</taxon>
        <taxon>Actinomycetota</taxon>
        <taxon>Actinomycetes</taxon>
        <taxon>Micromonosporales</taxon>
        <taxon>Micromonosporaceae</taxon>
        <taxon>Luedemannella</taxon>
    </lineage>
</organism>
<dbReference type="Gene3D" id="3.40.50.2300">
    <property type="match status" value="2"/>
</dbReference>
<evidence type="ECO:0000256" key="1">
    <source>
        <dbReference type="ARBA" id="ARBA00023015"/>
    </source>
</evidence>
<dbReference type="EMBL" id="BAAALT010000004">
    <property type="protein sequence ID" value="GAA1784856.1"/>
    <property type="molecule type" value="Genomic_DNA"/>
</dbReference>
<evidence type="ECO:0000313" key="6">
    <source>
        <dbReference type="Proteomes" id="UP001500218"/>
    </source>
</evidence>
<keyword evidence="2 5" id="KW-0238">DNA-binding</keyword>
<dbReference type="InterPro" id="IPR028082">
    <property type="entry name" value="Peripla_BP_I"/>
</dbReference>
<name>A0ABN2LDY6_9ACTN</name>
<dbReference type="Pfam" id="PF00356">
    <property type="entry name" value="LacI"/>
    <property type="match status" value="1"/>
</dbReference>
<evidence type="ECO:0000256" key="2">
    <source>
        <dbReference type="ARBA" id="ARBA00023125"/>
    </source>
</evidence>